<keyword evidence="6" id="KW-0969">Cilium</keyword>
<keyword evidence="6" id="KW-0966">Cell projection</keyword>
<feature type="domain" description="PilZ" evidence="4">
    <location>
        <begin position="116"/>
        <end position="215"/>
    </location>
</feature>
<keyword evidence="3" id="KW-0975">Bacterial flagellum</keyword>
<dbReference type="EMBL" id="JBHRSD010000018">
    <property type="protein sequence ID" value="MFC3033211.1"/>
    <property type="molecule type" value="Genomic_DNA"/>
</dbReference>
<evidence type="ECO:0000259" key="4">
    <source>
        <dbReference type="Pfam" id="PF07238"/>
    </source>
</evidence>
<evidence type="ECO:0000313" key="7">
    <source>
        <dbReference type="Proteomes" id="UP001595453"/>
    </source>
</evidence>
<dbReference type="InterPro" id="IPR009875">
    <property type="entry name" value="PilZ_domain"/>
</dbReference>
<comment type="caution">
    <text evidence="6">The sequence shown here is derived from an EMBL/GenBank/DDBJ whole genome shotgun (WGS) entry which is preliminary data.</text>
</comment>
<dbReference type="InterPro" id="IPR012349">
    <property type="entry name" value="Split_barrel_FMN-bd"/>
</dbReference>
<dbReference type="Pfam" id="PF12945">
    <property type="entry name" value="PilZNR"/>
    <property type="match status" value="1"/>
</dbReference>
<name>A0ABV7CL01_9GAMM</name>
<evidence type="ECO:0000256" key="3">
    <source>
        <dbReference type="ARBA" id="ARBA00023143"/>
    </source>
</evidence>
<evidence type="ECO:0000313" key="6">
    <source>
        <dbReference type="EMBL" id="MFC3033211.1"/>
    </source>
</evidence>
<feature type="domain" description="Type III secretion system flagellar brake protein YcgR PilZN" evidence="5">
    <location>
        <begin position="19"/>
        <end position="107"/>
    </location>
</feature>
<evidence type="ECO:0000256" key="1">
    <source>
        <dbReference type="ARBA" id="ARBA00022636"/>
    </source>
</evidence>
<keyword evidence="1" id="KW-0973">c-di-GMP</keyword>
<proteinExistence type="predicted"/>
<reference evidence="7" key="1">
    <citation type="journal article" date="2019" name="Int. J. Syst. Evol. Microbiol.">
        <title>The Global Catalogue of Microorganisms (GCM) 10K type strain sequencing project: providing services to taxonomists for standard genome sequencing and annotation.</title>
        <authorList>
            <consortium name="The Broad Institute Genomics Platform"/>
            <consortium name="The Broad Institute Genome Sequencing Center for Infectious Disease"/>
            <person name="Wu L."/>
            <person name="Ma J."/>
        </authorList>
    </citation>
    <scope>NUCLEOTIDE SEQUENCE [LARGE SCALE GENOMIC DNA]</scope>
    <source>
        <strain evidence="7">KCTC 42730</strain>
    </source>
</reference>
<dbReference type="RefSeq" id="WP_377124473.1">
    <property type="nucleotide sequence ID" value="NZ_JBHRSD010000018.1"/>
</dbReference>
<keyword evidence="2" id="KW-0547">Nucleotide-binding</keyword>
<sequence length="230" mass="25326">MIKTVVAGSQQYISQLQSGVSIDLEIIMPATSKRVKTEYIGQLADQFIVLNHPNPKRLGAALDYLKEGSTVVVRALLEQSGGEIIAFKEQIKAVTVHPARLIFLYFPDRIQLMCLRNHARIPTLIPAVLSQGEFATVGVIKDISVAGLLIDVSEAQLPADFKERTCHILIEGKEGDKTTLSGQVCSLKRQGETIHLGIKLLSDKQQMDKVLREYLIDLSALEEVGGTLHK</sequence>
<organism evidence="6 7">
    <name type="scientific">Pseudoalteromonas fenneropenaei</name>
    <dbReference type="NCBI Taxonomy" id="1737459"/>
    <lineage>
        <taxon>Bacteria</taxon>
        <taxon>Pseudomonadati</taxon>
        <taxon>Pseudomonadota</taxon>
        <taxon>Gammaproteobacteria</taxon>
        <taxon>Alteromonadales</taxon>
        <taxon>Pseudoalteromonadaceae</taxon>
        <taxon>Pseudoalteromonas</taxon>
    </lineage>
</organism>
<dbReference type="Gene3D" id="2.40.10.220">
    <property type="entry name" value="predicted glycosyltransferase like domains"/>
    <property type="match status" value="1"/>
</dbReference>
<evidence type="ECO:0000259" key="5">
    <source>
        <dbReference type="Pfam" id="PF12945"/>
    </source>
</evidence>
<dbReference type="Pfam" id="PF07238">
    <property type="entry name" value="PilZ"/>
    <property type="match status" value="1"/>
</dbReference>
<dbReference type="SUPFAM" id="SSF141371">
    <property type="entry name" value="PilZ domain-like"/>
    <property type="match status" value="2"/>
</dbReference>
<accession>A0ABV7CL01</accession>
<keyword evidence="6" id="KW-0282">Flagellum</keyword>
<gene>
    <name evidence="6" type="ORF">ACFOEE_11840</name>
</gene>
<dbReference type="Gene3D" id="2.30.110.10">
    <property type="entry name" value="Electron Transport, Fmn-binding Protein, Chain A"/>
    <property type="match status" value="1"/>
</dbReference>
<evidence type="ECO:0000256" key="2">
    <source>
        <dbReference type="ARBA" id="ARBA00022741"/>
    </source>
</evidence>
<dbReference type="Proteomes" id="UP001595453">
    <property type="component" value="Unassembled WGS sequence"/>
</dbReference>
<keyword evidence="7" id="KW-1185">Reference proteome</keyword>
<dbReference type="InterPro" id="IPR009926">
    <property type="entry name" value="T3SS_YcgR_PilZN"/>
</dbReference>
<protein>
    <submittedName>
        <fullName evidence="6">Flagellar brake protein</fullName>
    </submittedName>
</protein>